<keyword evidence="4" id="KW-1003">Cell membrane</keyword>
<keyword evidence="7" id="KW-0653">Protein transport</keyword>
<sequence>MSRVLLALPPLHSLSLDSACEYARLDRNGQVSATGQCTLAQLGQGAKTPALECFLHPQDSLLASIELPPLSASRLKLAVACAADALILGQPQQMHVAHSPREASGQVHLAWLGTSSLQALGGLLAEARLKLRGLYPAPYVLPVPPPGQVSACVWEGHLLLRHNLGQAAVQPLLGQPLETLLNDGLGWSWIGDGAPPSVDQALPAQQRWSGARPAWGLHGGVAQAPQSAPGWGRALVCCALALAVWTLGLNLYAAREAAEGQQLKAHMSQRVKQAFPELPVILNPLQQARQQLEARQSGAQADPQDAFAALVQQAGAAMPFMVGNVQRLDYDQGQLHLTLLADAANAPADATWQAALAQAGVDASREADNWTLRLAAEAPASDTDTRPEDDDE</sequence>
<dbReference type="Pfam" id="PF12693">
    <property type="entry name" value="GspL_C"/>
    <property type="match status" value="1"/>
</dbReference>
<keyword evidence="3" id="KW-0813">Transport</keyword>
<dbReference type="Gene3D" id="3.30.420.380">
    <property type="match status" value="1"/>
</dbReference>
<keyword evidence="8" id="KW-1133">Transmembrane helix</keyword>
<organism evidence="12 13">
    <name type="scientific">Pseudomonas morbosilactucae</name>
    <dbReference type="NCBI Taxonomy" id="2938197"/>
    <lineage>
        <taxon>Bacteria</taxon>
        <taxon>Pseudomonadati</taxon>
        <taxon>Pseudomonadota</taxon>
        <taxon>Gammaproteobacteria</taxon>
        <taxon>Pseudomonadales</taxon>
        <taxon>Pseudomonadaceae</taxon>
        <taxon>Pseudomonas</taxon>
    </lineage>
</organism>
<evidence type="ECO:0000256" key="3">
    <source>
        <dbReference type="ARBA" id="ARBA00022448"/>
    </source>
</evidence>
<evidence type="ECO:0000256" key="7">
    <source>
        <dbReference type="ARBA" id="ARBA00022927"/>
    </source>
</evidence>
<comment type="subcellular location">
    <subcellularLocation>
        <location evidence="1">Cell inner membrane</location>
    </subcellularLocation>
</comment>
<feature type="region of interest" description="Disordered" evidence="10">
    <location>
        <begin position="372"/>
        <end position="392"/>
    </location>
</feature>
<dbReference type="NCBIfam" id="TIGR01709">
    <property type="entry name" value="typeII_sec_gspL"/>
    <property type="match status" value="1"/>
</dbReference>
<evidence type="ECO:0000313" key="12">
    <source>
        <dbReference type="EMBL" id="MCK9801086.1"/>
    </source>
</evidence>
<dbReference type="GO" id="GO:0015627">
    <property type="term" value="C:type II protein secretion system complex"/>
    <property type="evidence" value="ECO:0007669"/>
    <property type="project" value="InterPro"/>
</dbReference>
<evidence type="ECO:0000256" key="5">
    <source>
        <dbReference type="ARBA" id="ARBA00022519"/>
    </source>
</evidence>
<reference evidence="12 13" key="2">
    <citation type="journal article" date="2023" name="Plant Pathol.">
        <title>Dismantling and reorganizing Pseudomonas marginalis sensu#lato.</title>
        <authorList>
            <person name="Sawada H."/>
            <person name="Fujikawa T."/>
            <person name="Satou M."/>
        </authorList>
    </citation>
    <scope>NUCLEOTIDE SEQUENCE [LARGE SCALE GENOMIC DNA]</scope>
    <source>
        <strain evidence="12 13">MAFF 302030</strain>
    </source>
</reference>
<evidence type="ECO:0000256" key="6">
    <source>
        <dbReference type="ARBA" id="ARBA00022692"/>
    </source>
</evidence>
<dbReference type="GO" id="GO:0015628">
    <property type="term" value="P:protein secretion by the type II secretion system"/>
    <property type="evidence" value="ECO:0007669"/>
    <property type="project" value="InterPro"/>
</dbReference>
<keyword evidence="6" id="KW-0812">Transmembrane</keyword>
<accession>A0A9X1Z0M4</accession>
<reference evidence="12 13" key="1">
    <citation type="journal article" date="2022" name="Int. J. Syst. Evol. Microbiol.">
        <title>Pseudomonas aegrilactucae sp. nov. and Pseudomonas morbosilactucae sp. nov., pathogens causing bacterial rot of lettuce in Japan.</title>
        <authorList>
            <person name="Sawada H."/>
            <person name="Fujikawa T."/>
            <person name="Satou M."/>
        </authorList>
    </citation>
    <scope>NUCLEOTIDE SEQUENCE [LARGE SCALE GENOMIC DNA]</scope>
    <source>
        <strain evidence="12 13">MAFF 302030</strain>
    </source>
</reference>
<comment type="caution">
    <text evidence="12">The sequence shown here is derived from an EMBL/GenBank/DDBJ whole genome shotgun (WGS) entry which is preliminary data.</text>
</comment>
<dbReference type="GO" id="GO:0005886">
    <property type="term" value="C:plasma membrane"/>
    <property type="evidence" value="ECO:0007669"/>
    <property type="project" value="UniProtKB-SubCell"/>
</dbReference>
<comment type="similarity">
    <text evidence="2">Belongs to the GSP L family.</text>
</comment>
<dbReference type="Proteomes" id="UP001155059">
    <property type="component" value="Unassembled WGS sequence"/>
</dbReference>
<evidence type="ECO:0000259" key="11">
    <source>
        <dbReference type="Pfam" id="PF12693"/>
    </source>
</evidence>
<dbReference type="GO" id="GO:0009276">
    <property type="term" value="C:Gram-negative-bacterium-type cell wall"/>
    <property type="evidence" value="ECO:0007669"/>
    <property type="project" value="InterPro"/>
</dbReference>
<dbReference type="RefSeq" id="WP_268266657.1">
    <property type="nucleotide sequence ID" value="NZ_JALQCW010000078.1"/>
</dbReference>
<dbReference type="EMBL" id="JALQCW010000078">
    <property type="protein sequence ID" value="MCK9801086.1"/>
    <property type="molecule type" value="Genomic_DNA"/>
</dbReference>
<feature type="domain" description="GspL periplasmic" evidence="11">
    <location>
        <begin position="231"/>
        <end position="357"/>
    </location>
</feature>
<name>A0A9X1Z0M4_9PSED</name>
<keyword evidence="5" id="KW-0997">Cell inner membrane</keyword>
<evidence type="ECO:0000256" key="10">
    <source>
        <dbReference type="SAM" id="MobiDB-lite"/>
    </source>
</evidence>
<evidence type="ECO:0000256" key="8">
    <source>
        <dbReference type="ARBA" id="ARBA00022989"/>
    </source>
</evidence>
<evidence type="ECO:0000256" key="1">
    <source>
        <dbReference type="ARBA" id="ARBA00004533"/>
    </source>
</evidence>
<proteinExistence type="inferred from homology"/>
<evidence type="ECO:0000256" key="4">
    <source>
        <dbReference type="ARBA" id="ARBA00022475"/>
    </source>
</evidence>
<keyword evidence="9" id="KW-0472">Membrane</keyword>
<gene>
    <name evidence="12" type="primary">gspL</name>
    <name evidence="12" type="ORF">M1B34_26285</name>
</gene>
<protein>
    <submittedName>
        <fullName evidence="12">Type II secretion system protein GspL</fullName>
    </submittedName>
</protein>
<dbReference type="InterPro" id="IPR043129">
    <property type="entry name" value="ATPase_NBD"/>
</dbReference>
<dbReference type="SUPFAM" id="SSF53067">
    <property type="entry name" value="Actin-like ATPase domain"/>
    <property type="match status" value="1"/>
</dbReference>
<dbReference type="AlphaFoldDB" id="A0A9X1Z0M4"/>
<dbReference type="InterPro" id="IPR025691">
    <property type="entry name" value="GspL_pp_dom"/>
</dbReference>
<evidence type="ECO:0000256" key="9">
    <source>
        <dbReference type="ARBA" id="ARBA00023136"/>
    </source>
</evidence>
<dbReference type="InterPro" id="IPR007812">
    <property type="entry name" value="T2SS_protein-GspL"/>
</dbReference>
<evidence type="ECO:0000256" key="2">
    <source>
        <dbReference type="ARBA" id="ARBA00005318"/>
    </source>
</evidence>
<evidence type="ECO:0000313" key="13">
    <source>
        <dbReference type="Proteomes" id="UP001155059"/>
    </source>
</evidence>